<proteinExistence type="predicted"/>
<accession>A0A286A3Z8</accession>
<reference evidence="1 2" key="1">
    <citation type="submission" date="2017-09" db="EMBL/GenBank/DDBJ databases">
        <authorList>
            <person name="Ehlers B."/>
            <person name="Leendertz F.H."/>
        </authorList>
    </citation>
    <scope>NUCLEOTIDE SEQUENCE [LARGE SCALE GENOMIC DNA]</scope>
    <source>
        <strain evidence="1 2">Nm42</strain>
    </source>
</reference>
<evidence type="ECO:0000313" key="1">
    <source>
        <dbReference type="EMBL" id="SOD16633.1"/>
    </source>
</evidence>
<gene>
    <name evidence="1" type="ORF">SAMN06297164_0671</name>
</gene>
<evidence type="ECO:0000313" key="2">
    <source>
        <dbReference type="Proteomes" id="UP000219335"/>
    </source>
</evidence>
<name>A0A286A3Z8_9PROT</name>
<organism evidence="1 2">
    <name type="scientific">Nitrosomonas ureae</name>
    <dbReference type="NCBI Taxonomy" id="44577"/>
    <lineage>
        <taxon>Bacteria</taxon>
        <taxon>Pseudomonadati</taxon>
        <taxon>Pseudomonadota</taxon>
        <taxon>Betaproteobacteria</taxon>
        <taxon>Nitrosomonadales</taxon>
        <taxon>Nitrosomonadaceae</taxon>
        <taxon>Nitrosomonas</taxon>
    </lineage>
</organism>
<dbReference type="EMBL" id="OCMU01000001">
    <property type="protein sequence ID" value="SOD16633.1"/>
    <property type="molecule type" value="Genomic_DNA"/>
</dbReference>
<sequence length="139" mass="15619">MSNVKLAKEKYSCKVMKTQTKGSSLDISNLCNQSSPMSRPLRLEFPGAIYHVTTRGNAQGAIFLDDEDRVLFFSVLAEWSCPLLADIFFMESRESRPVKADCSLSRFYFSHSVFSQNCLVISIPGRNACELGCTMTRSR</sequence>
<dbReference type="Proteomes" id="UP000219335">
    <property type="component" value="Unassembled WGS sequence"/>
</dbReference>
<protein>
    <submittedName>
        <fullName evidence="1">Uncharacterized protein</fullName>
    </submittedName>
</protein>
<dbReference type="AlphaFoldDB" id="A0A286A3Z8"/>